<dbReference type="Pfam" id="PF00106">
    <property type="entry name" value="adh_short"/>
    <property type="match status" value="1"/>
</dbReference>
<dbReference type="InterPro" id="IPR036291">
    <property type="entry name" value="NAD(P)-bd_dom_sf"/>
</dbReference>
<dbReference type="InParanoid" id="A0A2S8SWX4"/>
<dbReference type="InterPro" id="IPR045313">
    <property type="entry name" value="CBR1-like"/>
</dbReference>
<dbReference type="CDD" id="cd05324">
    <property type="entry name" value="carb_red_PTCR-like_SDR_c"/>
    <property type="match status" value="1"/>
</dbReference>
<accession>A0A2S8SWX4</accession>
<dbReference type="AlphaFoldDB" id="A0A2S8SWX4"/>
<evidence type="ECO:0000256" key="2">
    <source>
        <dbReference type="ARBA" id="ARBA00022857"/>
    </source>
</evidence>
<dbReference type="PANTHER" id="PTHR43490">
    <property type="entry name" value="(+)-NEOMENTHOL DEHYDROGENASE"/>
    <property type="match status" value="1"/>
</dbReference>
<dbReference type="Proteomes" id="UP000237684">
    <property type="component" value="Unassembled WGS sequence"/>
</dbReference>
<organism evidence="5 6">
    <name type="scientific">Abditibacterium utsteinense</name>
    <dbReference type="NCBI Taxonomy" id="1960156"/>
    <lineage>
        <taxon>Bacteria</taxon>
        <taxon>Pseudomonadati</taxon>
        <taxon>Abditibacteriota</taxon>
        <taxon>Abditibacteriia</taxon>
        <taxon>Abditibacteriales</taxon>
        <taxon>Abditibacteriaceae</taxon>
        <taxon>Abditibacterium</taxon>
    </lineage>
</organism>
<evidence type="ECO:0000256" key="1">
    <source>
        <dbReference type="ARBA" id="ARBA00006484"/>
    </source>
</evidence>
<dbReference type="PRINTS" id="PR00081">
    <property type="entry name" value="GDHRDH"/>
</dbReference>
<evidence type="ECO:0000313" key="5">
    <source>
        <dbReference type="EMBL" id="PQV65303.1"/>
    </source>
</evidence>
<gene>
    <name evidence="5" type="ORF">B1R32_10141</name>
</gene>
<dbReference type="PRINTS" id="PR00080">
    <property type="entry name" value="SDRFAMILY"/>
</dbReference>
<evidence type="ECO:0000256" key="3">
    <source>
        <dbReference type="ARBA" id="ARBA00023002"/>
    </source>
</evidence>
<sequence length="268" mass="28894">MKFSTKNEALTSFYDEASASFNTQIMKKIALITGANRGLGLEAARQLAAQNFTVILGSRDLAKGEEAAARLRETGADAHAVQLEVTDEASVKAAARDIEAKFGHLDALINNAGVYSEYANTHFSPSQLSSEELRQTYETNFFGALSVLQTFLPLLQKSEAPRVVNVSSSLGSLELQSNPDSPYYGLNTLAYGSSKAALNSLTIAFAKEFKDTNLKINSACPGWVKTDLGSDAAPRELEEGPRIFVTLATLPNDGPSGQFFDENGLINW</sequence>
<dbReference type="PROSITE" id="PS00061">
    <property type="entry name" value="ADH_SHORT"/>
    <property type="match status" value="1"/>
</dbReference>
<dbReference type="RefSeq" id="WP_238596513.1">
    <property type="nucleotide sequence ID" value="NZ_NIGF01000001.1"/>
</dbReference>
<keyword evidence="3" id="KW-0560">Oxidoreductase</keyword>
<dbReference type="GO" id="GO:0016616">
    <property type="term" value="F:oxidoreductase activity, acting on the CH-OH group of donors, NAD or NADP as acceptor"/>
    <property type="evidence" value="ECO:0007669"/>
    <property type="project" value="InterPro"/>
</dbReference>
<keyword evidence="6" id="KW-1185">Reference proteome</keyword>
<keyword evidence="2" id="KW-0521">NADP</keyword>
<dbReference type="InterPro" id="IPR020904">
    <property type="entry name" value="Sc_DH/Rdtase_CS"/>
</dbReference>
<dbReference type="SUPFAM" id="SSF51735">
    <property type="entry name" value="NAD(P)-binding Rossmann-fold domains"/>
    <property type="match status" value="1"/>
</dbReference>
<name>A0A2S8SWX4_9BACT</name>
<dbReference type="Gene3D" id="3.40.50.720">
    <property type="entry name" value="NAD(P)-binding Rossmann-like Domain"/>
    <property type="match status" value="1"/>
</dbReference>
<proteinExistence type="inferred from homology"/>
<comment type="similarity">
    <text evidence="1 4">Belongs to the short-chain dehydrogenases/reductases (SDR) family.</text>
</comment>
<evidence type="ECO:0000256" key="4">
    <source>
        <dbReference type="RuleBase" id="RU000363"/>
    </source>
</evidence>
<dbReference type="EMBL" id="NIGF01000001">
    <property type="protein sequence ID" value="PQV65303.1"/>
    <property type="molecule type" value="Genomic_DNA"/>
</dbReference>
<dbReference type="GO" id="GO:0016020">
    <property type="term" value="C:membrane"/>
    <property type="evidence" value="ECO:0007669"/>
    <property type="project" value="TreeGrafter"/>
</dbReference>
<reference evidence="5 6" key="1">
    <citation type="journal article" date="2018" name="Syst. Appl. Microbiol.">
        <title>Abditibacterium utsteinense sp. nov., the first cultivated member of candidate phylum FBP, isolated from ice-free Antarctic soil samples.</title>
        <authorList>
            <person name="Tahon G."/>
            <person name="Tytgat B."/>
            <person name="Lebbe L."/>
            <person name="Carlier A."/>
            <person name="Willems A."/>
        </authorList>
    </citation>
    <scope>NUCLEOTIDE SEQUENCE [LARGE SCALE GENOMIC DNA]</scope>
    <source>
        <strain evidence="5 6">LMG 29911</strain>
    </source>
</reference>
<evidence type="ECO:0000313" key="6">
    <source>
        <dbReference type="Proteomes" id="UP000237684"/>
    </source>
</evidence>
<comment type="caution">
    <text evidence="5">The sequence shown here is derived from an EMBL/GenBank/DDBJ whole genome shotgun (WGS) entry which is preliminary data.</text>
</comment>
<protein>
    <submittedName>
        <fullName evidence="5">NAD(P)-dependent dehydrogenase, short-chain alcohol dehydrogenase family</fullName>
    </submittedName>
</protein>
<dbReference type="InterPro" id="IPR002347">
    <property type="entry name" value="SDR_fam"/>
</dbReference>
<dbReference type="PANTHER" id="PTHR43490:SF99">
    <property type="entry name" value="SHORT-CHAIN DEHYDROGENASE_REDUCTASE"/>
    <property type="match status" value="1"/>
</dbReference>